<evidence type="ECO:0000256" key="1">
    <source>
        <dbReference type="SAM" id="MobiDB-lite"/>
    </source>
</evidence>
<dbReference type="Proteomes" id="UP000014227">
    <property type="component" value="Chromosome I"/>
</dbReference>
<keyword evidence="2" id="KW-0732">Signal</keyword>
<proteinExistence type="predicted"/>
<feature type="signal peptide" evidence="2">
    <location>
        <begin position="1"/>
        <end position="26"/>
    </location>
</feature>
<dbReference type="RefSeq" id="WP_016483751.1">
    <property type="nucleotide sequence ID" value="NC_021487.1"/>
</dbReference>
<dbReference type="STRING" id="454171.CP488_01652"/>
<dbReference type="AlphaFoldDB" id="S0EZF9"/>
<feature type="chain" id="PRO_5004486443" evidence="2">
    <location>
        <begin position="27"/>
        <end position="89"/>
    </location>
</feature>
<dbReference type="KEGG" id="ccz:CCALI_02438"/>
<evidence type="ECO:0000313" key="4">
    <source>
        <dbReference type="Proteomes" id="UP000014227"/>
    </source>
</evidence>
<dbReference type="HOGENOM" id="CLU_2449285_0_0_0"/>
<sequence>MRTVVTQMVISMGLFALLLVTAPAQAQIYRPTKFQQDLRRAQTHLAAMQRLLNRVAAHRSSSKARQHTTRPSHHSANTNRHKDGHNKKH</sequence>
<feature type="region of interest" description="Disordered" evidence="1">
    <location>
        <begin position="54"/>
        <end position="89"/>
    </location>
</feature>
<dbReference type="InParanoid" id="S0EZF9"/>
<keyword evidence="4" id="KW-1185">Reference proteome</keyword>
<name>S0EZF9_CHTCT</name>
<evidence type="ECO:0000313" key="3">
    <source>
        <dbReference type="EMBL" id="CCW36237.1"/>
    </source>
</evidence>
<gene>
    <name evidence="3" type="ORF">CCALI_02438</name>
</gene>
<reference evidence="4" key="1">
    <citation type="submission" date="2013-03" db="EMBL/GenBank/DDBJ databases">
        <title>Genome sequence of Chthonomonas calidirosea, the first sequenced genome from the Armatimonadetes phylum (formally candidate division OP10).</title>
        <authorList>
            <person name="Lee K.C.Y."/>
            <person name="Morgan X.C."/>
            <person name="Dunfield P.F."/>
            <person name="Tamas I."/>
            <person name="Houghton K.M."/>
            <person name="Vyssotski M."/>
            <person name="Ryan J.L.J."/>
            <person name="Lagutin K."/>
            <person name="McDonald I.R."/>
            <person name="Stott M.B."/>
        </authorList>
    </citation>
    <scope>NUCLEOTIDE SEQUENCE [LARGE SCALE GENOMIC DNA]</scope>
    <source>
        <strain evidence="4">DSM 23976 / ICMP 18418 / T49</strain>
    </source>
</reference>
<feature type="compositionally biased region" description="Basic residues" evidence="1">
    <location>
        <begin position="56"/>
        <end position="73"/>
    </location>
</feature>
<dbReference type="EMBL" id="HF951689">
    <property type="protein sequence ID" value="CCW36237.1"/>
    <property type="molecule type" value="Genomic_DNA"/>
</dbReference>
<accession>S0EZF9</accession>
<organism evidence="3 4">
    <name type="scientific">Chthonomonas calidirosea (strain DSM 23976 / ICMP 18418 / T49)</name>
    <dbReference type="NCBI Taxonomy" id="1303518"/>
    <lineage>
        <taxon>Bacteria</taxon>
        <taxon>Bacillati</taxon>
        <taxon>Armatimonadota</taxon>
        <taxon>Chthonomonadia</taxon>
        <taxon>Chthonomonadales</taxon>
        <taxon>Chthonomonadaceae</taxon>
        <taxon>Chthonomonas</taxon>
    </lineage>
</organism>
<evidence type="ECO:0000256" key="2">
    <source>
        <dbReference type="SAM" id="SignalP"/>
    </source>
</evidence>
<dbReference type="PATRIC" id="fig|1303518.3.peg.2535"/>
<protein>
    <submittedName>
        <fullName evidence="3">Uncharacterized protein</fullName>
    </submittedName>
</protein>